<evidence type="ECO:0000256" key="3">
    <source>
        <dbReference type="ARBA" id="ARBA00022801"/>
    </source>
</evidence>
<dbReference type="NCBIfam" id="NF003706">
    <property type="entry name" value="PRK05324.1"/>
    <property type="match status" value="1"/>
</dbReference>
<evidence type="ECO:0000256" key="4">
    <source>
        <dbReference type="ARBA" id="ARBA00022833"/>
    </source>
</evidence>
<gene>
    <name evidence="5" type="primary">astE</name>
    <name evidence="9" type="ORF">C8D97_12012</name>
</gene>
<dbReference type="GO" id="GO:0019545">
    <property type="term" value="P:L-arginine catabolic process to succinate"/>
    <property type="evidence" value="ECO:0007669"/>
    <property type="project" value="UniProtKB-UniRule"/>
</dbReference>
<feature type="binding site" evidence="5">
    <location>
        <position position="66"/>
    </location>
    <ligand>
        <name>Zn(2+)</name>
        <dbReference type="ChEBI" id="CHEBI:29105"/>
    </ligand>
</feature>
<comment type="pathway">
    <text evidence="5">Amino-acid degradation; L-arginine degradation via AST pathway; L-glutamate and succinate from L-arginine: step 5/5.</text>
</comment>
<dbReference type="PANTHER" id="PTHR15162:SF7">
    <property type="entry name" value="SUCCINYLGLUTAMATE DESUCCINYLASE"/>
    <property type="match status" value="1"/>
</dbReference>
<dbReference type="InterPro" id="IPR007036">
    <property type="entry name" value="Aste_AspA_hybrid_dom"/>
</dbReference>
<feature type="active site" evidence="5">
    <location>
        <position position="232"/>
    </location>
</feature>
<dbReference type="HAMAP" id="MF_00767">
    <property type="entry name" value="Arg_catab_AstE"/>
    <property type="match status" value="1"/>
</dbReference>
<dbReference type="AlphaFoldDB" id="A0A316F8V8"/>
<keyword evidence="1 5" id="KW-0056">Arginine metabolism</keyword>
<dbReference type="EMBL" id="QGGU01000020">
    <property type="protein sequence ID" value="PWK41914.1"/>
    <property type="molecule type" value="Genomic_DNA"/>
</dbReference>
<evidence type="ECO:0000313" key="10">
    <source>
        <dbReference type="Proteomes" id="UP000245790"/>
    </source>
</evidence>
<feature type="domain" description="Succinylglutamate desuccinylase/Aspartoacylase catalytic" evidence="8">
    <location>
        <begin position="56"/>
        <end position="258"/>
    </location>
</feature>
<dbReference type="UniPathway" id="UPA00185">
    <property type="reaction ID" value="UER00283"/>
</dbReference>
<dbReference type="Pfam" id="PF24827">
    <property type="entry name" value="AstE_AspA_cat"/>
    <property type="match status" value="1"/>
</dbReference>
<keyword evidence="3 5" id="KW-0378">Hydrolase</keyword>
<keyword evidence="10" id="KW-1185">Reference proteome</keyword>
<comment type="function">
    <text evidence="5">Transforms N(2)-succinylglutamate into succinate and glutamate.</text>
</comment>
<dbReference type="SUPFAM" id="SSF53187">
    <property type="entry name" value="Zn-dependent exopeptidases"/>
    <property type="match status" value="1"/>
</dbReference>
<evidence type="ECO:0000259" key="8">
    <source>
        <dbReference type="Pfam" id="PF24827"/>
    </source>
</evidence>
<dbReference type="NCBIfam" id="TIGR03242">
    <property type="entry name" value="arg_catab_astE"/>
    <property type="match status" value="1"/>
</dbReference>
<dbReference type="PANTHER" id="PTHR15162">
    <property type="entry name" value="ASPARTOACYLASE"/>
    <property type="match status" value="1"/>
</dbReference>
<dbReference type="CDD" id="cd03855">
    <property type="entry name" value="M14_ASTE"/>
    <property type="match status" value="1"/>
</dbReference>
<dbReference type="GO" id="GO:0016788">
    <property type="term" value="F:hydrolase activity, acting on ester bonds"/>
    <property type="evidence" value="ECO:0007669"/>
    <property type="project" value="UniProtKB-UniRule"/>
</dbReference>
<proteinExistence type="inferred from homology"/>
<dbReference type="InterPro" id="IPR016681">
    <property type="entry name" value="SuccinylGlu_desuccinylase"/>
</dbReference>
<dbReference type="InterPro" id="IPR055438">
    <property type="entry name" value="AstE_AspA_cat"/>
</dbReference>
<comment type="caution">
    <text evidence="9">The sequence shown here is derived from an EMBL/GenBank/DDBJ whole genome shotgun (WGS) entry which is preliminary data.</text>
</comment>
<evidence type="ECO:0000256" key="6">
    <source>
        <dbReference type="NCBIfam" id="TIGR03242"/>
    </source>
</evidence>
<keyword evidence="4 5" id="KW-0862">Zinc</keyword>
<accession>A0A316F8V8</accession>
<evidence type="ECO:0000256" key="5">
    <source>
        <dbReference type="HAMAP-Rule" id="MF_00767"/>
    </source>
</evidence>
<dbReference type="Proteomes" id="UP000245790">
    <property type="component" value="Unassembled WGS sequence"/>
</dbReference>
<protein>
    <recommendedName>
        <fullName evidence="5 6">Succinylglutamate desuccinylase</fullName>
        <ecNumber evidence="5 6">3.5.1.96</ecNumber>
    </recommendedName>
</protein>
<comment type="cofactor">
    <cofactor evidence="5">
        <name>Zn(2+)</name>
        <dbReference type="ChEBI" id="CHEBI:29105"/>
    </cofactor>
    <text evidence="5">Binds 1 zinc ion per subunit.</text>
</comment>
<evidence type="ECO:0000256" key="2">
    <source>
        <dbReference type="ARBA" id="ARBA00022723"/>
    </source>
</evidence>
<reference evidence="9 10" key="1">
    <citation type="submission" date="2018-05" db="EMBL/GenBank/DDBJ databases">
        <title>Genomic Encyclopedia of Type Strains, Phase IV (KMG-IV): sequencing the most valuable type-strain genomes for metagenomic binning, comparative biology and taxonomic classification.</title>
        <authorList>
            <person name="Goeker M."/>
        </authorList>
    </citation>
    <scope>NUCLEOTIDE SEQUENCE [LARGE SCALE GENOMIC DNA]</scope>
    <source>
        <strain evidence="9 10">DSM 25350</strain>
    </source>
</reference>
<feature type="domain" description="AstE/AspA barrel-sandwich hybrid" evidence="7">
    <location>
        <begin position="272"/>
        <end position="345"/>
    </location>
</feature>
<dbReference type="EC" id="3.5.1.96" evidence="5 6"/>
<comment type="similarity">
    <text evidence="5">Belongs to the AspA/AstE family. Succinylglutamate desuccinylase subfamily.</text>
</comment>
<dbReference type="Gene3D" id="3.40.630.10">
    <property type="entry name" value="Zn peptidases"/>
    <property type="match status" value="1"/>
</dbReference>
<dbReference type="PIRSF" id="PIRSF017020">
    <property type="entry name" value="AstE"/>
    <property type="match status" value="1"/>
</dbReference>
<organism evidence="9 10">
    <name type="scientific">Pleionea mediterranea</name>
    <dbReference type="NCBI Taxonomy" id="523701"/>
    <lineage>
        <taxon>Bacteria</taxon>
        <taxon>Pseudomonadati</taxon>
        <taxon>Pseudomonadota</taxon>
        <taxon>Gammaproteobacteria</taxon>
        <taxon>Oceanospirillales</taxon>
        <taxon>Pleioneaceae</taxon>
        <taxon>Pleionea</taxon>
    </lineage>
</organism>
<dbReference type="OrthoDB" id="5290473at2"/>
<dbReference type="InterPro" id="IPR050178">
    <property type="entry name" value="AspA/AstE_fam"/>
</dbReference>
<comment type="catalytic activity">
    <reaction evidence="5">
        <text>N-succinyl-L-glutamate + H2O = L-glutamate + succinate</text>
        <dbReference type="Rhea" id="RHEA:15169"/>
        <dbReference type="ChEBI" id="CHEBI:15377"/>
        <dbReference type="ChEBI" id="CHEBI:29985"/>
        <dbReference type="ChEBI" id="CHEBI:30031"/>
        <dbReference type="ChEBI" id="CHEBI:58763"/>
        <dbReference type="EC" id="3.5.1.96"/>
    </reaction>
</comment>
<dbReference type="Pfam" id="PF04952">
    <property type="entry name" value="AstE_AspA_hybrid"/>
    <property type="match status" value="1"/>
</dbReference>
<feature type="binding site" evidence="5">
    <location>
        <position position="69"/>
    </location>
    <ligand>
        <name>Zn(2+)</name>
        <dbReference type="ChEBI" id="CHEBI:29105"/>
    </ligand>
</feature>
<dbReference type="GO" id="GO:0019544">
    <property type="term" value="P:L-arginine catabolic process to L-glutamate"/>
    <property type="evidence" value="ECO:0007669"/>
    <property type="project" value="UniProtKB-UniRule"/>
</dbReference>
<evidence type="ECO:0000256" key="1">
    <source>
        <dbReference type="ARBA" id="ARBA00022503"/>
    </source>
</evidence>
<evidence type="ECO:0000259" key="7">
    <source>
        <dbReference type="Pfam" id="PF04952"/>
    </source>
</evidence>
<name>A0A316F8V8_9GAMM</name>
<dbReference type="RefSeq" id="WP_109765161.1">
    <property type="nucleotide sequence ID" value="NZ_QGGU01000020.1"/>
</dbReference>
<dbReference type="GO" id="GO:0009017">
    <property type="term" value="F:succinylglutamate desuccinylase activity"/>
    <property type="evidence" value="ECO:0007669"/>
    <property type="project" value="UniProtKB-UniRule"/>
</dbReference>
<sequence length="348" mass="39394">MQTQLNNILKQKGFLQLTRENEQSIEKQPPITTTKNTSIQLLDTGVLLVEPSDYNGTDLVISSGVHGNETAPIEIVDKLVEKIINEKLTVSSRVLFIIGNPVAMNQSQRFDVENMNRLFNGKHQDKDHHEAKRAERLEHYVSEFYNTRASSGSVSGTDSVTRLHYDLHTAIRPSKYKKFAIYPFPDGKPWDKSQLEFFLSSDINTILLGHQPAGTFSYFTSHQFNAHGFTVELGKVKPFGENDPQDFTHITRNLERLIEGKPVDTKTFDNQDFNLFQVKHELLKQSESFKLNISQDVENFTSFEQGYQLTDDADGGYQVEATGEAIVFPNENVPVGQRAGLVVVKTRL</sequence>
<evidence type="ECO:0000313" key="9">
    <source>
        <dbReference type="EMBL" id="PWK41914.1"/>
    </source>
</evidence>
<feature type="binding site" evidence="5">
    <location>
        <position position="168"/>
    </location>
    <ligand>
        <name>Zn(2+)</name>
        <dbReference type="ChEBI" id="CHEBI:29105"/>
    </ligand>
</feature>
<keyword evidence="2 5" id="KW-0479">Metal-binding</keyword>
<dbReference type="GO" id="GO:0008270">
    <property type="term" value="F:zinc ion binding"/>
    <property type="evidence" value="ECO:0007669"/>
    <property type="project" value="UniProtKB-UniRule"/>
</dbReference>